<dbReference type="PANTHER" id="PTHR13178">
    <property type="entry name" value="NADH-UBIQUINONE OXIDOREDUCTASE SGDH SUBUNIT"/>
    <property type="match status" value="1"/>
</dbReference>
<evidence type="ECO:0000256" key="8">
    <source>
        <dbReference type="ARBA" id="ARBA00022692"/>
    </source>
</evidence>
<sequence>MSDTLSSSSDEDIVVAAMLLEPEKKKWIHDINKKRKVFGEFFTLFEDLIHDDKKWQWHKFKDYLHYYALVGLIPVGGIVFFSNVFIGPATLTEIPEGYVPKHWEYYRNPIQRFFARYIYPSHQQEYEKFLHLTFEEEEKMKLRKLQKEVYDKMGTRGDYQAYFYRSLTDLAKNRRMNYEYDDERRTVMGDNEVYTHSYGERVEHRFGKTTLSTPSRDSNLDLPVTASLVHCESSALHQAANGEENECEPSLELGRTNYLAIRLVEGERRCQNGSHVQTRLRGNVSICTPKQTRDIVDLTQLRQTLVAHFAQDELRDDWQTFVETHRPVSWMSLLGNVSIYPQSSLYQRASRQETGDDPIGFLQMELILLFSFHLQPPFVMSIRKREIRFNGQMVSGGTRVLDWPADDGEIKVKLLKWRLVGFLWNNEFSAYACTSQPTTCWNFIAVCVLQWLTKLEEDPQLEQCVVWTDGAKFHLSGSVNRHNCVYWRESNPSVVVEYDDKSPGVMVWGGVTYQGVIGPFFFEDGLNVHPTKIRTLISPSSAVELNMTSALANYTTEEGNDIRRMDMGQRLQTTLLRPQLSALFQE</sequence>
<evidence type="ECO:0000256" key="9">
    <source>
        <dbReference type="ARBA" id="ARBA00022792"/>
    </source>
</evidence>
<evidence type="ECO:0000256" key="12">
    <source>
        <dbReference type="ARBA" id="ARBA00022989"/>
    </source>
</evidence>
<evidence type="ECO:0000256" key="3">
    <source>
        <dbReference type="ARBA" id="ARBA00007152"/>
    </source>
</evidence>
<evidence type="ECO:0000256" key="11">
    <source>
        <dbReference type="ARBA" id="ARBA00022982"/>
    </source>
</evidence>
<comment type="function">
    <text evidence="1">Accessory subunit of the mitochondrial membrane respiratory chain NADH dehydrogenase (Complex I), that is believed not to be involved in catalysis. Complex I functions in the transfer of electrons from NADH to the respiratory chain. The immediate electron acceptor for the enzyme is believed to be ubiquinone.</text>
</comment>
<organism evidence="18">
    <name type="scientific">Timema bartmani</name>
    <dbReference type="NCBI Taxonomy" id="61472"/>
    <lineage>
        <taxon>Eukaryota</taxon>
        <taxon>Metazoa</taxon>
        <taxon>Ecdysozoa</taxon>
        <taxon>Arthropoda</taxon>
        <taxon>Hexapoda</taxon>
        <taxon>Insecta</taxon>
        <taxon>Pterygota</taxon>
        <taxon>Neoptera</taxon>
        <taxon>Polyneoptera</taxon>
        <taxon>Phasmatodea</taxon>
        <taxon>Timematodea</taxon>
        <taxon>Timematoidea</taxon>
        <taxon>Timematidae</taxon>
        <taxon>Timema</taxon>
    </lineage>
</organism>
<evidence type="ECO:0000313" key="18">
    <source>
        <dbReference type="EMBL" id="CAD7438944.1"/>
    </source>
</evidence>
<evidence type="ECO:0000256" key="15">
    <source>
        <dbReference type="ARBA" id="ARBA00032395"/>
    </source>
</evidence>
<dbReference type="EMBL" id="OD564559">
    <property type="protein sequence ID" value="CAD7438944.1"/>
    <property type="molecule type" value="Genomic_DNA"/>
</dbReference>
<evidence type="ECO:0000256" key="17">
    <source>
        <dbReference type="SAM" id="Phobius"/>
    </source>
</evidence>
<protein>
    <recommendedName>
        <fullName evidence="5">NADH dehydrogenase [ubiquinone] 1 beta subcomplex subunit 5, mitochondrial</fullName>
    </recommendedName>
    <alternativeName>
        <fullName evidence="16">Complex I-SGDH</fullName>
    </alternativeName>
    <alternativeName>
        <fullName evidence="15">NADH-ubiquinone oxidoreductase SGDH subunit</fullName>
    </alternativeName>
</protein>
<keyword evidence="9" id="KW-0999">Mitochondrion inner membrane</keyword>
<evidence type="ECO:0000256" key="14">
    <source>
        <dbReference type="ARBA" id="ARBA00023136"/>
    </source>
</evidence>
<dbReference type="Pfam" id="PF09781">
    <property type="entry name" value="NDUF_B5"/>
    <property type="match status" value="1"/>
</dbReference>
<keyword evidence="12 17" id="KW-1133">Transmembrane helix</keyword>
<comment type="subunit">
    <text evidence="4">Complex I is composed of 45 different subunits.</text>
</comment>
<dbReference type="GO" id="GO:0003676">
    <property type="term" value="F:nucleic acid binding"/>
    <property type="evidence" value="ECO:0007669"/>
    <property type="project" value="InterPro"/>
</dbReference>
<dbReference type="PANTHER" id="PTHR13178:SF0">
    <property type="entry name" value="NADH DEHYDROGENASE [UBIQUINONE] 1 BETA SUBCOMPLEX SUBUNIT 5, MITOCHONDRIAL"/>
    <property type="match status" value="1"/>
</dbReference>
<dbReference type="AlphaFoldDB" id="A0A7R9EPS5"/>
<accession>A0A7R9EPS5</accession>
<evidence type="ECO:0000256" key="2">
    <source>
        <dbReference type="ARBA" id="ARBA00004434"/>
    </source>
</evidence>
<evidence type="ECO:0000256" key="10">
    <source>
        <dbReference type="ARBA" id="ARBA00022946"/>
    </source>
</evidence>
<keyword evidence="14 17" id="KW-0472">Membrane</keyword>
<evidence type="ECO:0000256" key="13">
    <source>
        <dbReference type="ARBA" id="ARBA00023128"/>
    </source>
</evidence>
<keyword evidence="10" id="KW-0809">Transit peptide</keyword>
<keyword evidence="8 17" id="KW-0812">Transmembrane</keyword>
<dbReference type="InterPro" id="IPR019173">
    <property type="entry name" value="NADH_UbQ_OxRdtase_B5_su"/>
</dbReference>
<proteinExistence type="inferred from homology"/>
<keyword evidence="7" id="KW-0679">Respiratory chain</keyword>
<dbReference type="GO" id="GO:0005743">
    <property type="term" value="C:mitochondrial inner membrane"/>
    <property type="evidence" value="ECO:0007669"/>
    <property type="project" value="UniProtKB-SubCell"/>
</dbReference>
<feature type="transmembrane region" description="Helical" evidence="17">
    <location>
        <begin position="63"/>
        <end position="86"/>
    </location>
</feature>
<evidence type="ECO:0000256" key="16">
    <source>
        <dbReference type="ARBA" id="ARBA00032550"/>
    </source>
</evidence>
<keyword evidence="6" id="KW-0813">Transport</keyword>
<keyword evidence="11" id="KW-0249">Electron transport</keyword>
<evidence type="ECO:0000256" key="4">
    <source>
        <dbReference type="ARBA" id="ARBA00011533"/>
    </source>
</evidence>
<evidence type="ECO:0000256" key="1">
    <source>
        <dbReference type="ARBA" id="ARBA00003195"/>
    </source>
</evidence>
<evidence type="ECO:0000256" key="5">
    <source>
        <dbReference type="ARBA" id="ARBA00015175"/>
    </source>
</evidence>
<reference evidence="18" key="1">
    <citation type="submission" date="2020-11" db="EMBL/GenBank/DDBJ databases">
        <authorList>
            <person name="Tran Van P."/>
        </authorList>
    </citation>
    <scope>NUCLEOTIDE SEQUENCE</scope>
</reference>
<evidence type="ECO:0000256" key="6">
    <source>
        <dbReference type="ARBA" id="ARBA00022448"/>
    </source>
</evidence>
<dbReference type="InterPro" id="IPR036397">
    <property type="entry name" value="RNaseH_sf"/>
</dbReference>
<dbReference type="Gene3D" id="3.30.420.10">
    <property type="entry name" value="Ribonuclease H-like superfamily/Ribonuclease H"/>
    <property type="match status" value="1"/>
</dbReference>
<name>A0A7R9EPS5_9NEOP</name>
<evidence type="ECO:0000256" key="7">
    <source>
        <dbReference type="ARBA" id="ARBA00022660"/>
    </source>
</evidence>
<keyword evidence="13" id="KW-0496">Mitochondrion</keyword>
<comment type="subcellular location">
    <subcellularLocation>
        <location evidence="2">Mitochondrion inner membrane</location>
        <topology evidence="2">Single-pass membrane protein</topology>
    </subcellularLocation>
</comment>
<gene>
    <name evidence="18" type="ORF">TBIB3V08_LOCUS1526</name>
</gene>
<comment type="similarity">
    <text evidence="3">Belongs to the complex I NDUFB5 subunit family.</text>
</comment>